<keyword evidence="3" id="KW-0963">Cytoplasm</keyword>
<gene>
    <name evidence="5" type="ORF">SacglDRAFT_02342</name>
</gene>
<dbReference type="OrthoDB" id="3680115at2"/>
<dbReference type="Pfam" id="PF14011">
    <property type="entry name" value="ESX-1_EspG"/>
    <property type="match status" value="1"/>
</dbReference>
<evidence type="ECO:0000256" key="4">
    <source>
        <dbReference type="ARBA" id="ARBA00023186"/>
    </source>
</evidence>
<evidence type="ECO:0000313" key="6">
    <source>
        <dbReference type="Proteomes" id="UP000005087"/>
    </source>
</evidence>
<reference evidence="5 6" key="1">
    <citation type="submission" date="2011-09" db="EMBL/GenBank/DDBJ databases">
        <authorList>
            <consortium name="US DOE Joint Genome Institute (JGI-PGF)"/>
            <person name="Lucas S."/>
            <person name="Han J."/>
            <person name="Lapidus A."/>
            <person name="Cheng J.-F."/>
            <person name="Goodwin L."/>
            <person name="Pitluck S."/>
            <person name="Peters L."/>
            <person name="Land M.L."/>
            <person name="Hauser L."/>
            <person name="Brambilla E."/>
            <person name="Klenk H.-P."/>
            <person name="Woyke T.J."/>
        </authorList>
    </citation>
    <scope>NUCLEOTIDE SEQUENCE [LARGE SCALE GENOMIC DNA]</scope>
    <source>
        <strain evidence="5 6">K62</strain>
    </source>
</reference>
<dbReference type="Proteomes" id="UP000005087">
    <property type="component" value="Chromosome"/>
</dbReference>
<comment type="subcellular location">
    <subcellularLocation>
        <location evidence="1">Cytoplasm</location>
    </subcellularLocation>
</comment>
<evidence type="ECO:0000256" key="2">
    <source>
        <dbReference type="ARBA" id="ARBA00006411"/>
    </source>
</evidence>
<proteinExistence type="inferred from homology"/>
<keyword evidence="6" id="KW-1185">Reference proteome</keyword>
<dbReference type="HOGENOM" id="CLU_1084309_0_0_11"/>
<dbReference type="STRING" id="928724.SacglDRAFT_02342"/>
<dbReference type="EMBL" id="CM001484">
    <property type="protein sequence ID" value="EIE99237.1"/>
    <property type="molecule type" value="Genomic_DNA"/>
</dbReference>
<dbReference type="eggNOG" id="ENOG5033XYJ">
    <property type="taxonomic scope" value="Bacteria"/>
</dbReference>
<name>I1D2R3_9PSEU</name>
<keyword evidence="4" id="KW-0143">Chaperone</keyword>
<evidence type="ECO:0000313" key="5">
    <source>
        <dbReference type="EMBL" id="EIE99237.1"/>
    </source>
</evidence>
<dbReference type="RefSeq" id="WP_005464703.1">
    <property type="nucleotide sequence ID" value="NZ_CM001484.1"/>
</dbReference>
<evidence type="ECO:0008006" key="7">
    <source>
        <dbReference type="Google" id="ProtNLM"/>
    </source>
</evidence>
<dbReference type="InterPro" id="IPR025734">
    <property type="entry name" value="EspG"/>
</dbReference>
<evidence type="ECO:0000256" key="3">
    <source>
        <dbReference type="ARBA" id="ARBA00022490"/>
    </source>
</evidence>
<reference evidence="6" key="2">
    <citation type="submission" date="2012-01" db="EMBL/GenBank/DDBJ databases">
        <title>Noncontiguous Finished sequence of chromosome of Saccharomonospora glauca K62.</title>
        <authorList>
            <consortium name="US DOE Joint Genome Institute"/>
            <person name="Lucas S."/>
            <person name="Han J."/>
            <person name="Lapidus A."/>
            <person name="Cheng J.-F."/>
            <person name="Goodwin L."/>
            <person name="Pitluck S."/>
            <person name="Peters L."/>
            <person name="Mikhailova N."/>
            <person name="Held B."/>
            <person name="Detter J.C."/>
            <person name="Han C."/>
            <person name="Tapia R."/>
            <person name="Land M."/>
            <person name="Hauser L."/>
            <person name="Kyrpides N."/>
            <person name="Ivanova N."/>
            <person name="Pagani I."/>
            <person name="Brambilla E.-M."/>
            <person name="Klenk H.-P."/>
            <person name="Woyke T."/>
        </authorList>
    </citation>
    <scope>NUCLEOTIDE SEQUENCE [LARGE SCALE GENOMIC DNA]</scope>
    <source>
        <strain evidence="6">K62</strain>
    </source>
</reference>
<protein>
    <recommendedName>
        <fullName evidence="7">EspG family</fullName>
    </recommendedName>
</protein>
<accession>I1D2R3</accession>
<evidence type="ECO:0000256" key="1">
    <source>
        <dbReference type="ARBA" id="ARBA00004496"/>
    </source>
</evidence>
<organism evidence="5 6">
    <name type="scientific">Saccharomonospora glauca K62</name>
    <dbReference type="NCBI Taxonomy" id="928724"/>
    <lineage>
        <taxon>Bacteria</taxon>
        <taxon>Bacillati</taxon>
        <taxon>Actinomycetota</taxon>
        <taxon>Actinomycetes</taxon>
        <taxon>Pseudonocardiales</taxon>
        <taxon>Pseudonocardiaceae</taxon>
        <taxon>Saccharomonospora</taxon>
    </lineage>
</organism>
<comment type="similarity">
    <text evidence="2">Belongs to the EspG family.</text>
</comment>
<sequence length="263" mass="27658">MTVTAGSGVRFNPVELDLLATYAGTRFPFPLKVPSFGRIEDERRALLAEAGRGLAERNLAGEHGPRGVAAELVTALREHRSAIDLVVVTGGTTTGFVAMSYGPRAVICRQELGGAPGPVSVERIATDALSDAIVAHIPEVEAASTMPITLPPGVVDDALRLLNTAGVGDPRERVRALVRERGGDPDAVDTLVALLPSVVGRGQLGVVRRSGGAVERPLEMSWLDGPRGRVRVSKDADGWTSINPLRHGELVRAVRDAAASAHP</sequence>
<dbReference type="AlphaFoldDB" id="I1D2R3"/>